<comment type="subcellular location">
    <subcellularLocation>
        <location evidence="10">Cytoplasm</location>
    </subcellularLocation>
</comment>
<protein>
    <recommendedName>
        <fullName evidence="10">Small ribosomal subunit biogenesis GTPase RsgA</fullName>
        <ecNumber evidence="10">3.6.1.-</ecNumber>
    </recommendedName>
</protein>
<dbReference type="GO" id="GO:0046872">
    <property type="term" value="F:metal ion binding"/>
    <property type="evidence" value="ECO:0007669"/>
    <property type="project" value="UniProtKB-KW"/>
</dbReference>
<evidence type="ECO:0000256" key="7">
    <source>
        <dbReference type="ARBA" id="ARBA00022833"/>
    </source>
</evidence>
<organism evidence="13 14">
    <name type="scientific">Paenibacillus albiflavus</name>
    <dbReference type="NCBI Taxonomy" id="2545760"/>
    <lineage>
        <taxon>Bacteria</taxon>
        <taxon>Bacillati</taxon>
        <taxon>Bacillota</taxon>
        <taxon>Bacilli</taxon>
        <taxon>Bacillales</taxon>
        <taxon>Paenibacillaceae</taxon>
        <taxon>Paenibacillus</taxon>
    </lineage>
</organism>
<dbReference type="CDD" id="cd01854">
    <property type="entry name" value="YjeQ_EngC"/>
    <property type="match status" value="1"/>
</dbReference>
<evidence type="ECO:0000259" key="12">
    <source>
        <dbReference type="PROSITE" id="PS51721"/>
    </source>
</evidence>
<keyword evidence="6 10" id="KW-0378">Hydrolase</keyword>
<evidence type="ECO:0000256" key="5">
    <source>
        <dbReference type="ARBA" id="ARBA00022741"/>
    </source>
</evidence>
<dbReference type="InterPro" id="IPR027417">
    <property type="entry name" value="P-loop_NTPase"/>
</dbReference>
<evidence type="ECO:0000256" key="6">
    <source>
        <dbReference type="ARBA" id="ARBA00022801"/>
    </source>
</evidence>
<evidence type="ECO:0000256" key="1">
    <source>
        <dbReference type="ARBA" id="ARBA00022490"/>
    </source>
</evidence>
<dbReference type="SUPFAM" id="SSF50249">
    <property type="entry name" value="Nucleic acid-binding proteins"/>
    <property type="match status" value="1"/>
</dbReference>
<comment type="subunit">
    <text evidence="10">Monomer. Associates with 30S ribosomal subunit, binds 16S rRNA.</text>
</comment>
<dbReference type="Proteomes" id="UP000295418">
    <property type="component" value="Unassembled WGS sequence"/>
</dbReference>
<feature type="binding site" evidence="10">
    <location>
        <begin position="154"/>
        <end position="157"/>
    </location>
    <ligand>
        <name>GTP</name>
        <dbReference type="ChEBI" id="CHEBI:37565"/>
    </ligand>
</feature>
<comment type="similarity">
    <text evidence="10">Belongs to the TRAFAC class YlqF/YawG GTPase family. RsgA subfamily.</text>
</comment>
<dbReference type="PROSITE" id="PS50936">
    <property type="entry name" value="ENGC_GTPASE"/>
    <property type="match status" value="1"/>
</dbReference>
<accession>A0A4R4E6V7</accession>
<keyword evidence="8 10" id="KW-0694">RNA-binding</keyword>
<feature type="binding site" evidence="10">
    <location>
        <begin position="206"/>
        <end position="214"/>
    </location>
    <ligand>
        <name>GTP</name>
        <dbReference type="ChEBI" id="CHEBI:37565"/>
    </ligand>
</feature>
<feature type="binding site" evidence="10">
    <location>
        <position position="294"/>
    </location>
    <ligand>
        <name>Zn(2+)</name>
        <dbReference type="ChEBI" id="CHEBI:29105"/>
    </ligand>
</feature>
<dbReference type="Gene3D" id="3.40.50.300">
    <property type="entry name" value="P-loop containing nucleotide triphosphate hydrolases"/>
    <property type="match status" value="1"/>
</dbReference>
<dbReference type="PANTHER" id="PTHR32120">
    <property type="entry name" value="SMALL RIBOSOMAL SUBUNIT BIOGENESIS GTPASE RSGA"/>
    <property type="match status" value="1"/>
</dbReference>
<evidence type="ECO:0000256" key="3">
    <source>
        <dbReference type="ARBA" id="ARBA00022723"/>
    </source>
</evidence>
<dbReference type="Pfam" id="PF03193">
    <property type="entry name" value="RsgA_GTPase"/>
    <property type="match status" value="1"/>
</dbReference>
<comment type="cofactor">
    <cofactor evidence="10">
        <name>Zn(2+)</name>
        <dbReference type="ChEBI" id="CHEBI:29105"/>
    </cofactor>
    <text evidence="10">Binds 1 zinc ion per subunit.</text>
</comment>
<dbReference type="GO" id="GO:0005525">
    <property type="term" value="F:GTP binding"/>
    <property type="evidence" value="ECO:0007669"/>
    <property type="project" value="UniProtKB-UniRule"/>
</dbReference>
<evidence type="ECO:0000256" key="4">
    <source>
        <dbReference type="ARBA" id="ARBA00022730"/>
    </source>
</evidence>
<dbReference type="HAMAP" id="MF_01820">
    <property type="entry name" value="GTPase_RsgA"/>
    <property type="match status" value="1"/>
</dbReference>
<dbReference type="InterPro" id="IPR010914">
    <property type="entry name" value="RsgA_GTPase_dom"/>
</dbReference>
<feature type="binding site" evidence="10">
    <location>
        <position position="292"/>
    </location>
    <ligand>
        <name>Zn(2+)</name>
        <dbReference type="ChEBI" id="CHEBI:29105"/>
    </ligand>
</feature>
<feature type="binding site" evidence="10">
    <location>
        <position position="287"/>
    </location>
    <ligand>
        <name>Zn(2+)</name>
        <dbReference type="ChEBI" id="CHEBI:29105"/>
    </ligand>
</feature>
<keyword evidence="4 10" id="KW-0699">rRNA-binding</keyword>
<keyword evidence="7 10" id="KW-0862">Zinc</keyword>
<comment type="function">
    <text evidence="10">One of several proteins that assist in the late maturation steps of the functional core of the 30S ribosomal subunit. Helps release RbfA from mature subunits. May play a role in the assembly of ribosomal proteins into the subunit. Circularly permuted GTPase that catalyzes slow GTP hydrolysis, GTPase activity is stimulated by the 30S ribosomal subunit.</text>
</comment>
<dbReference type="Gene3D" id="1.10.40.50">
    <property type="entry name" value="Probable gtpase engc, domain 3"/>
    <property type="match status" value="1"/>
</dbReference>
<evidence type="ECO:0000256" key="10">
    <source>
        <dbReference type="HAMAP-Rule" id="MF_01820"/>
    </source>
</evidence>
<dbReference type="EC" id="3.6.1.-" evidence="10"/>
<reference evidence="13 14" key="1">
    <citation type="submission" date="2019-03" db="EMBL/GenBank/DDBJ databases">
        <authorList>
            <person name="Kim M.K.M."/>
        </authorList>
    </citation>
    <scope>NUCLEOTIDE SEQUENCE [LARGE SCALE GENOMIC DNA]</scope>
    <source>
        <strain evidence="13 14">18JY21-1</strain>
    </source>
</reference>
<dbReference type="SUPFAM" id="SSF52540">
    <property type="entry name" value="P-loop containing nucleoside triphosphate hydrolases"/>
    <property type="match status" value="1"/>
</dbReference>
<evidence type="ECO:0000256" key="2">
    <source>
        <dbReference type="ARBA" id="ARBA00022517"/>
    </source>
</evidence>
<dbReference type="PROSITE" id="PS51721">
    <property type="entry name" value="G_CP"/>
    <property type="match status" value="1"/>
</dbReference>
<dbReference type="InterPro" id="IPR030378">
    <property type="entry name" value="G_CP_dom"/>
</dbReference>
<feature type="domain" description="EngC GTPase" evidence="11">
    <location>
        <begin position="115"/>
        <end position="262"/>
    </location>
</feature>
<dbReference type="EMBL" id="SKFG01000025">
    <property type="protein sequence ID" value="TCZ74643.1"/>
    <property type="molecule type" value="Genomic_DNA"/>
</dbReference>
<keyword evidence="1 10" id="KW-0963">Cytoplasm</keyword>
<dbReference type="GO" id="GO:0003924">
    <property type="term" value="F:GTPase activity"/>
    <property type="evidence" value="ECO:0007669"/>
    <property type="project" value="UniProtKB-UniRule"/>
</dbReference>
<sequence length="359" mass="40446">MEEFYLNLTSLGWNETYQEQAAPYYKDGLIPARVASEQKQLYRVLTEQGELHAEITGKMRFQADGRNDYPAVGDWVMISPRIDEGKAIIHTILPRKTKFSRKIAGQLVDEQIVAANIDTVFIVNALNNDFNIGRIERYLILTWESGANPVILLSKADLCTDIEHKIAQIENIAIGVPILVISSLQNEGLDQLQPFLEEGHTSALLGSSGVGKSSIVNRLIGETVMEVRAAREGDDRGRHTTTHRELIALKQGGLIIDTPGMRELGLWDSEAGIQTAFDDVEEFTKQCRFDDCTHKNEPGCAVKAAIHSGELDARRYDSYVKLQRELKYILRKENHHARIAEKKKSKKVTKSVREKYTIE</sequence>
<evidence type="ECO:0000313" key="14">
    <source>
        <dbReference type="Proteomes" id="UP000295418"/>
    </source>
</evidence>
<dbReference type="PANTHER" id="PTHR32120:SF10">
    <property type="entry name" value="SMALL RIBOSOMAL SUBUNIT BIOGENESIS GTPASE RSGA"/>
    <property type="match status" value="1"/>
</dbReference>
<dbReference type="OrthoDB" id="9809485at2"/>
<dbReference type="GO" id="GO:0019843">
    <property type="term" value="F:rRNA binding"/>
    <property type="evidence" value="ECO:0007669"/>
    <property type="project" value="UniProtKB-KW"/>
</dbReference>
<dbReference type="GO" id="GO:0042274">
    <property type="term" value="P:ribosomal small subunit biogenesis"/>
    <property type="evidence" value="ECO:0007669"/>
    <property type="project" value="UniProtKB-UniRule"/>
</dbReference>
<evidence type="ECO:0000259" key="11">
    <source>
        <dbReference type="PROSITE" id="PS50936"/>
    </source>
</evidence>
<dbReference type="InterPro" id="IPR004881">
    <property type="entry name" value="Ribosome_biogen_GTPase_RsgA"/>
</dbReference>
<dbReference type="InterPro" id="IPR012340">
    <property type="entry name" value="NA-bd_OB-fold"/>
</dbReference>
<keyword evidence="3 10" id="KW-0479">Metal-binding</keyword>
<dbReference type="RefSeq" id="WP_132419739.1">
    <property type="nucleotide sequence ID" value="NZ_SKFG01000025.1"/>
</dbReference>
<name>A0A4R4E6V7_9BACL</name>
<keyword evidence="2 10" id="KW-0690">Ribosome biogenesis</keyword>
<keyword evidence="9 10" id="KW-0342">GTP-binding</keyword>
<keyword evidence="14" id="KW-1185">Reference proteome</keyword>
<gene>
    <name evidence="10 13" type="primary">rsgA</name>
    <name evidence="13" type="ORF">E0485_19480</name>
</gene>
<feature type="domain" description="CP-type G" evidence="12">
    <location>
        <begin position="105"/>
        <end position="264"/>
    </location>
</feature>
<feature type="binding site" evidence="10">
    <location>
        <position position="300"/>
    </location>
    <ligand>
        <name>Zn(2+)</name>
        <dbReference type="ChEBI" id="CHEBI:29105"/>
    </ligand>
</feature>
<evidence type="ECO:0000313" key="13">
    <source>
        <dbReference type="EMBL" id="TCZ74643.1"/>
    </source>
</evidence>
<dbReference type="NCBIfam" id="TIGR00157">
    <property type="entry name" value="ribosome small subunit-dependent GTPase A"/>
    <property type="match status" value="1"/>
</dbReference>
<dbReference type="AlphaFoldDB" id="A0A4R4E6V7"/>
<dbReference type="GO" id="GO:0005737">
    <property type="term" value="C:cytoplasm"/>
    <property type="evidence" value="ECO:0007669"/>
    <property type="project" value="UniProtKB-SubCell"/>
</dbReference>
<keyword evidence="5 10" id="KW-0547">Nucleotide-binding</keyword>
<evidence type="ECO:0000256" key="8">
    <source>
        <dbReference type="ARBA" id="ARBA00022884"/>
    </source>
</evidence>
<proteinExistence type="inferred from homology"/>
<comment type="caution">
    <text evidence="13">The sequence shown here is derived from an EMBL/GenBank/DDBJ whole genome shotgun (WGS) entry which is preliminary data.</text>
</comment>
<evidence type="ECO:0000256" key="9">
    <source>
        <dbReference type="ARBA" id="ARBA00023134"/>
    </source>
</evidence>